<dbReference type="InterPro" id="IPR024361">
    <property type="entry name" value="BACON"/>
</dbReference>
<dbReference type="Proteomes" id="UP000189670">
    <property type="component" value="Unassembled WGS sequence"/>
</dbReference>
<dbReference type="InterPro" id="IPR008969">
    <property type="entry name" value="CarboxyPept-like_regulatory"/>
</dbReference>
<dbReference type="Pfam" id="PF13004">
    <property type="entry name" value="BACON"/>
    <property type="match status" value="1"/>
</dbReference>
<dbReference type="SUPFAM" id="SSF49464">
    <property type="entry name" value="Carboxypeptidase regulatory domain-like"/>
    <property type="match status" value="3"/>
</dbReference>
<evidence type="ECO:0000313" key="2">
    <source>
        <dbReference type="EMBL" id="ETR67168.1"/>
    </source>
</evidence>
<evidence type="ECO:0000259" key="1">
    <source>
        <dbReference type="Pfam" id="PF13004"/>
    </source>
</evidence>
<dbReference type="InterPro" id="IPR013783">
    <property type="entry name" value="Ig-like_fold"/>
</dbReference>
<dbReference type="AlphaFoldDB" id="A0A1V1NX80"/>
<sequence length="713" mass="79156">KVYMFPITHYTISGIIRDIHGNAIPGVKVSFTNAGISVYTNSDGFFRAKLYEGWEGKVCPQGMGYEYVPSFLPYAPLNQHYLNQDFTGIRFTIAGTVRTTDNQPLNDVQLTFSPLDKQTLTNDAGQYIQEIDYLWDGILRPQKAGYTFTPEFKEFDMLTSNYYDIDFIAQLATYTISGLIKDTSGLAIAGADVCFSDLDTCVISGTSGYYTAQVPYQWTGTVSATMMGYVIPSESHVYTSVHDNLSNQNFMATINTYVISGCITDASTGAPLNEVQLAGNDLQPVFSDDKGCYRIESVYGYTGQIYPQKQGYVFSPETIGIENLQQDYPNQDINGAKQTFILSGSILDGSNRPVSGISLYFSGAGSTITDVDGNYAYRVPYGWEGRLDVFKLNYQFNPSYLPISTVTSDQSEINFVATTSLTPNLYVEPDHHLVSHESGSELFTVQVSPMNITWEATTSDSWIQLSTAAGVLSVQYLENTSFDSRTANIQLTANNDSTLSRTLTITQNGKPKEVVPRPDWQVVASQYEFYQTLTAIVLDHQNMEKNNSDDILAAFSGDTCLGTASPIDTSYGKRYFLQIWSNTPGETINFRYYDSMDQQVYMQLIYPVTFQPDARLGSVVDPHVIMITQNTIQISLNANWNWFSLNATTDDMSFNNLFASLNGKGERIVIHTGFAEYLPSSNTWSGSVSQLSPLEMGMLRLKEAATLEIVAVP</sequence>
<feature type="non-terminal residue" evidence="2">
    <location>
        <position position="1"/>
    </location>
</feature>
<dbReference type="Gene3D" id="2.60.40.10">
    <property type="entry name" value="Immunoglobulins"/>
    <property type="match status" value="1"/>
</dbReference>
<organism evidence="2 3">
    <name type="scientific">Candidatus Magnetoglobus multicellularis str. Araruama</name>
    <dbReference type="NCBI Taxonomy" id="890399"/>
    <lineage>
        <taxon>Bacteria</taxon>
        <taxon>Pseudomonadati</taxon>
        <taxon>Thermodesulfobacteriota</taxon>
        <taxon>Desulfobacteria</taxon>
        <taxon>Desulfobacterales</taxon>
        <taxon>Desulfobacteraceae</taxon>
        <taxon>Candidatus Magnetoglobus</taxon>
    </lineage>
</organism>
<accession>A0A1V1NX80</accession>
<reference evidence="3" key="1">
    <citation type="submission" date="2012-11" db="EMBL/GenBank/DDBJ databases">
        <authorList>
            <person name="Lucero-Rivera Y.E."/>
            <person name="Tovar-Ramirez D."/>
        </authorList>
    </citation>
    <scope>NUCLEOTIDE SEQUENCE [LARGE SCALE GENOMIC DNA]</scope>
    <source>
        <strain evidence="3">Araruama</strain>
    </source>
</reference>
<protein>
    <recommendedName>
        <fullName evidence="1">BACON domain-containing protein</fullName>
    </recommendedName>
</protein>
<comment type="caution">
    <text evidence="2">The sequence shown here is derived from an EMBL/GenBank/DDBJ whole genome shotgun (WGS) entry which is preliminary data.</text>
</comment>
<gene>
    <name evidence="2" type="ORF">OMM_11884</name>
</gene>
<evidence type="ECO:0000313" key="3">
    <source>
        <dbReference type="Proteomes" id="UP000189670"/>
    </source>
</evidence>
<feature type="non-terminal residue" evidence="2">
    <location>
        <position position="713"/>
    </location>
</feature>
<proteinExistence type="predicted"/>
<feature type="domain" description="BACON" evidence="1">
    <location>
        <begin position="454"/>
        <end position="508"/>
    </location>
</feature>
<dbReference type="EMBL" id="ATBP01001526">
    <property type="protein sequence ID" value="ETR67168.1"/>
    <property type="molecule type" value="Genomic_DNA"/>
</dbReference>
<name>A0A1V1NX80_9BACT</name>
<dbReference type="CDD" id="cd14948">
    <property type="entry name" value="BACON"/>
    <property type="match status" value="1"/>
</dbReference>